<dbReference type="AlphaFoldDB" id="A0A8H5EZI7"/>
<dbReference type="PROSITE" id="PS50181">
    <property type="entry name" value="FBOX"/>
    <property type="match status" value="1"/>
</dbReference>
<sequence>MRMEGPVICNPGSQNICKTAKEGYDTDKCNHLPCQPGSIPSPPNGTILEDIPNEVLQQLLECLFDKDLYHAALISQRFNRLAIPMYLRRYGAGGPTSHLLLFNYITKDIIRAVFTAVYRPTVRTVQYVVDCWKTSEELNGEIALVTRVLRKISGQTTMILDFANTGPPRKILDASIPISSLISTPIAYGFPAGVQESTLHDLFDAIAATNCKTFAIQHCMQQKAAQSFLTQWIQEQFTGLQGLRRTLTSLCPPFISGRRVPETCAVETFHLNSPMAFHPQLIDWTINTLNFSHITTLSIINHQAIDVQAWTYILPHISVQALTTLIIDFVKIPAETLVTFLYRHSTIITLHLGLYVPIPVNDLSFPTRALPKLTHFTAPREWCNVLLHPAAALPSLVSVTAVVRIPCYRRLDLSYLVQSYALSMPRLLTIKEVHLSLSFAFSSFEWLLDAPSKHISDDSDQNQSVDPNPLTTSVTDSYIGEIRSVVTHLDLHITRYHIPMALSRGLYLWLVRFPALKHLRIYTLGSPADVAASYEGQFLSDSVVTLTNASTVRFEIFQKT</sequence>
<feature type="domain" description="F-box" evidence="1">
    <location>
        <begin position="45"/>
        <end position="89"/>
    </location>
</feature>
<evidence type="ECO:0000259" key="1">
    <source>
        <dbReference type="PROSITE" id="PS50181"/>
    </source>
</evidence>
<keyword evidence="3" id="KW-1185">Reference proteome</keyword>
<dbReference type="SUPFAM" id="SSF81383">
    <property type="entry name" value="F-box domain"/>
    <property type="match status" value="1"/>
</dbReference>
<evidence type="ECO:0000313" key="3">
    <source>
        <dbReference type="Proteomes" id="UP000567179"/>
    </source>
</evidence>
<dbReference type="OrthoDB" id="2635672at2759"/>
<dbReference type="CDD" id="cd09917">
    <property type="entry name" value="F-box_SF"/>
    <property type="match status" value="1"/>
</dbReference>
<comment type="caution">
    <text evidence="2">The sequence shown here is derived from an EMBL/GenBank/DDBJ whole genome shotgun (WGS) entry which is preliminary data.</text>
</comment>
<evidence type="ECO:0000313" key="2">
    <source>
        <dbReference type="EMBL" id="KAF5317997.1"/>
    </source>
</evidence>
<accession>A0A8H5EZI7</accession>
<organism evidence="2 3">
    <name type="scientific">Psilocybe cf. subviscida</name>
    <dbReference type="NCBI Taxonomy" id="2480587"/>
    <lineage>
        <taxon>Eukaryota</taxon>
        <taxon>Fungi</taxon>
        <taxon>Dikarya</taxon>
        <taxon>Basidiomycota</taxon>
        <taxon>Agaricomycotina</taxon>
        <taxon>Agaricomycetes</taxon>
        <taxon>Agaricomycetidae</taxon>
        <taxon>Agaricales</taxon>
        <taxon>Agaricineae</taxon>
        <taxon>Strophariaceae</taxon>
        <taxon>Psilocybe</taxon>
    </lineage>
</organism>
<gene>
    <name evidence="2" type="ORF">D9619_012234</name>
</gene>
<dbReference type="InterPro" id="IPR001810">
    <property type="entry name" value="F-box_dom"/>
</dbReference>
<name>A0A8H5EZI7_9AGAR</name>
<reference evidence="2 3" key="1">
    <citation type="journal article" date="2020" name="ISME J.">
        <title>Uncovering the hidden diversity of litter-decomposition mechanisms in mushroom-forming fungi.</title>
        <authorList>
            <person name="Floudas D."/>
            <person name="Bentzer J."/>
            <person name="Ahren D."/>
            <person name="Johansson T."/>
            <person name="Persson P."/>
            <person name="Tunlid A."/>
        </authorList>
    </citation>
    <scope>NUCLEOTIDE SEQUENCE [LARGE SCALE GENOMIC DNA]</scope>
    <source>
        <strain evidence="2 3">CBS 101986</strain>
    </source>
</reference>
<dbReference type="Proteomes" id="UP000567179">
    <property type="component" value="Unassembled WGS sequence"/>
</dbReference>
<dbReference type="EMBL" id="JAACJJ010000031">
    <property type="protein sequence ID" value="KAF5317997.1"/>
    <property type="molecule type" value="Genomic_DNA"/>
</dbReference>
<proteinExistence type="predicted"/>
<protein>
    <recommendedName>
        <fullName evidence="1">F-box domain-containing protein</fullName>
    </recommendedName>
</protein>
<dbReference type="InterPro" id="IPR036047">
    <property type="entry name" value="F-box-like_dom_sf"/>
</dbReference>